<dbReference type="PROSITE" id="PS00409">
    <property type="entry name" value="PROKAR_NTER_METHYL"/>
    <property type="match status" value="1"/>
</dbReference>
<gene>
    <name evidence="2" type="ORF">JJB74_15025</name>
</gene>
<keyword evidence="1" id="KW-0472">Membrane</keyword>
<dbReference type="Pfam" id="PF07963">
    <property type="entry name" value="N_methyl"/>
    <property type="match status" value="1"/>
</dbReference>
<evidence type="ECO:0000313" key="3">
    <source>
        <dbReference type="Proteomes" id="UP000622890"/>
    </source>
</evidence>
<evidence type="ECO:0000313" key="2">
    <source>
        <dbReference type="EMBL" id="MBK4735931.1"/>
    </source>
</evidence>
<protein>
    <submittedName>
        <fullName evidence="2">Type II secretion system protein</fullName>
    </submittedName>
</protein>
<dbReference type="RefSeq" id="WP_200592847.1">
    <property type="nucleotide sequence ID" value="NZ_JAEPBG010000006.1"/>
</dbReference>
<proteinExistence type="predicted"/>
<accession>A0A934SSG5</accession>
<dbReference type="InterPro" id="IPR012902">
    <property type="entry name" value="N_methyl_site"/>
</dbReference>
<keyword evidence="1" id="KW-0812">Transmembrane</keyword>
<dbReference type="EMBL" id="JAEPBG010000006">
    <property type="protein sequence ID" value="MBK4735931.1"/>
    <property type="molecule type" value="Genomic_DNA"/>
</dbReference>
<comment type="caution">
    <text evidence="2">The sequence shown here is derived from an EMBL/GenBank/DDBJ whole genome shotgun (WGS) entry which is preliminary data.</text>
</comment>
<name>A0A934SSG5_9BURK</name>
<sequence>MAHWRKKAAEGFTLIELAVVTVILGVLLAVLRPSIGLTQSAAIADQMERIADAGTENWLILAAAAQINPAQPGALIASNYYMTDAIFQGLPAIAPAYQAIYKSTDIKPLNYLAVPMPGASGNGTYVLKALPNIQLGMGWQVTTGTIDFTFSYTPVEVTQLLVDRIQTGTTLNMGNNMYYVGPTLFYNCNFVNYCTVHMIRKVIQ</sequence>
<dbReference type="NCBIfam" id="TIGR02532">
    <property type="entry name" value="IV_pilin_GFxxxE"/>
    <property type="match status" value="1"/>
</dbReference>
<dbReference type="Proteomes" id="UP000622890">
    <property type="component" value="Unassembled WGS sequence"/>
</dbReference>
<keyword evidence="1" id="KW-1133">Transmembrane helix</keyword>
<reference evidence="2" key="1">
    <citation type="submission" date="2021-01" db="EMBL/GenBank/DDBJ databases">
        <title>Genome sequence of strain Noviherbaspirillum sp. DKR-6.</title>
        <authorList>
            <person name="Chaudhary D.K."/>
        </authorList>
    </citation>
    <scope>NUCLEOTIDE SEQUENCE</scope>
    <source>
        <strain evidence="2">DKR-6</strain>
    </source>
</reference>
<keyword evidence="3" id="KW-1185">Reference proteome</keyword>
<evidence type="ECO:0000256" key="1">
    <source>
        <dbReference type="SAM" id="Phobius"/>
    </source>
</evidence>
<organism evidence="2 3">
    <name type="scientific">Noviherbaspirillum pedocola</name>
    <dbReference type="NCBI Taxonomy" id="2801341"/>
    <lineage>
        <taxon>Bacteria</taxon>
        <taxon>Pseudomonadati</taxon>
        <taxon>Pseudomonadota</taxon>
        <taxon>Betaproteobacteria</taxon>
        <taxon>Burkholderiales</taxon>
        <taxon>Oxalobacteraceae</taxon>
        <taxon>Noviherbaspirillum</taxon>
    </lineage>
</organism>
<feature type="transmembrane region" description="Helical" evidence="1">
    <location>
        <begin position="12"/>
        <end position="31"/>
    </location>
</feature>
<dbReference type="AlphaFoldDB" id="A0A934SSG5"/>